<gene>
    <name evidence="1" type="ORF">N7U66_05615</name>
</gene>
<evidence type="ECO:0000313" key="2">
    <source>
        <dbReference type="Proteomes" id="UP001164705"/>
    </source>
</evidence>
<dbReference type="KEGG" id="lnu:N7U66_05615"/>
<sequence>MKIIKFTIALCGLGLIFTSCNDDKRQIAAENVEDYSHYVDSISNLELANASSNWETIENEHTAYRFTANKNVDELKENETLKKDIEESTSLFEAYKTEVMVDRERQEIIALKNNLRMSLLGKNHMNDDMTFEWINKDNILSVYQNFVDTAEANKDNYSREDWDEIKLLYEAIDTGKNTVENEGLTSADNMKIAGLKLKFAPMYTFNRMGAKSEENAKAKE</sequence>
<accession>A0A9E8MWV3</accession>
<proteinExistence type="predicted"/>
<keyword evidence="2" id="KW-1185">Reference proteome</keyword>
<dbReference type="PROSITE" id="PS51257">
    <property type="entry name" value="PROKAR_LIPOPROTEIN"/>
    <property type="match status" value="1"/>
</dbReference>
<reference evidence="1" key="1">
    <citation type="submission" date="2022-11" db="EMBL/GenBank/DDBJ databases">
        <title>Lacinutrix neustonica HL-RS19T sp. nov., isolated from the surface microlayer sample of brackish Lake Shihwa.</title>
        <authorList>
            <person name="Choi J.Y."/>
            <person name="Hwang C.Y."/>
        </authorList>
    </citation>
    <scope>NUCLEOTIDE SEQUENCE</scope>
    <source>
        <strain evidence="1">HL-RS19</strain>
    </source>
</reference>
<dbReference type="Proteomes" id="UP001164705">
    <property type="component" value="Chromosome"/>
</dbReference>
<dbReference type="RefSeq" id="WP_267677678.1">
    <property type="nucleotide sequence ID" value="NZ_CP113088.1"/>
</dbReference>
<evidence type="ECO:0008006" key="3">
    <source>
        <dbReference type="Google" id="ProtNLM"/>
    </source>
</evidence>
<protein>
    <recommendedName>
        <fullName evidence="3">Lipoprotein</fullName>
    </recommendedName>
</protein>
<name>A0A9E8MWV3_9FLAO</name>
<dbReference type="EMBL" id="CP113088">
    <property type="protein sequence ID" value="WAC03103.1"/>
    <property type="molecule type" value="Genomic_DNA"/>
</dbReference>
<dbReference type="AlphaFoldDB" id="A0A9E8MWV3"/>
<evidence type="ECO:0000313" key="1">
    <source>
        <dbReference type="EMBL" id="WAC03103.1"/>
    </source>
</evidence>
<organism evidence="1 2">
    <name type="scientific">Lacinutrix neustonica</name>
    <dbReference type="NCBI Taxonomy" id="2980107"/>
    <lineage>
        <taxon>Bacteria</taxon>
        <taxon>Pseudomonadati</taxon>
        <taxon>Bacteroidota</taxon>
        <taxon>Flavobacteriia</taxon>
        <taxon>Flavobacteriales</taxon>
        <taxon>Flavobacteriaceae</taxon>
        <taxon>Lacinutrix</taxon>
    </lineage>
</organism>